<keyword evidence="3" id="KW-0342">GTP-binding</keyword>
<reference evidence="6 7" key="1">
    <citation type="submission" date="2020-10" db="EMBL/GenBank/DDBJ databases">
        <title>Chromosome-scale genome assembly of the Allis shad, Alosa alosa.</title>
        <authorList>
            <person name="Margot Z."/>
            <person name="Christophe K."/>
            <person name="Cabau C."/>
            <person name="Louis A."/>
            <person name="Berthelot C."/>
            <person name="Parey E."/>
            <person name="Roest Crollius H."/>
            <person name="Montfort J."/>
            <person name="Robinson-Rechavi M."/>
            <person name="Bucao C."/>
            <person name="Bouchez O."/>
            <person name="Gislard M."/>
            <person name="Lluch J."/>
            <person name="Milhes M."/>
            <person name="Lampietro C."/>
            <person name="Lopez Roques C."/>
            <person name="Donnadieu C."/>
            <person name="Braasch I."/>
            <person name="Desvignes T."/>
            <person name="Postlethwait J."/>
            <person name="Bobe J."/>
            <person name="Guiguen Y."/>
        </authorList>
    </citation>
    <scope>NUCLEOTIDE SEQUENCE [LARGE SCALE GENOMIC DNA]</scope>
    <source>
        <strain evidence="6">M-15738</strain>
        <tissue evidence="6">Blood</tissue>
    </source>
</reference>
<dbReference type="SUPFAM" id="SSF52540">
    <property type="entry name" value="P-loop containing nucleoside triphosphate hydrolases"/>
    <property type="match status" value="2"/>
</dbReference>
<dbReference type="InterPro" id="IPR006703">
    <property type="entry name" value="G_AIG1"/>
</dbReference>
<dbReference type="Gene3D" id="3.40.50.300">
    <property type="entry name" value="P-loop containing nucleotide triphosphate hydrolases"/>
    <property type="match status" value="2"/>
</dbReference>
<accession>A0AAV6HK09</accession>
<gene>
    <name evidence="6" type="ORF">AALO_G00007600</name>
</gene>
<name>A0AAV6HK09_9TELE</name>
<feature type="region of interest" description="Disordered" evidence="4">
    <location>
        <begin position="1"/>
        <end position="80"/>
    </location>
</feature>
<dbReference type="InterPro" id="IPR027417">
    <property type="entry name" value="P-loop_NTPase"/>
</dbReference>
<dbReference type="PANTHER" id="PTHR10903">
    <property type="entry name" value="GTPASE, IMAP FAMILY MEMBER-RELATED"/>
    <property type="match status" value="1"/>
</dbReference>
<evidence type="ECO:0000259" key="5">
    <source>
        <dbReference type="PROSITE" id="PS51720"/>
    </source>
</evidence>
<dbReference type="InterPro" id="IPR045058">
    <property type="entry name" value="GIMA/IAN/Toc"/>
</dbReference>
<dbReference type="GO" id="GO:0005525">
    <property type="term" value="F:GTP binding"/>
    <property type="evidence" value="ECO:0007669"/>
    <property type="project" value="UniProtKB-KW"/>
</dbReference>
<dbReference type="CDD" id="cd01852">
    <property type="entry name" value="AIG1"/>
    <property type="match status" value="1"/>
</dbReference>
<organism evidence="6 7">
    <name type="scientific">Alosa alosa</name>
    <name type="common">allis shad</name>
    <dbReference type="NCBI Taxonomy" id="278164"/>
    <lineage>
        <taxon>Eukaryota</taxon>
        <taxon>Metazoa</taxon>
        <taxon>Chordata</taxon>
        <taxon>Craniata</taxon>
        <taxon>Vertebrata</taxon>
        <taxon>Euteleostomi</taxon>
        <taxon>Actinopterygii</taxon>
        <taxon>Neopterygii</taxon>
        <taxon>Teleostei</taxon>
        <taxon>Clupei</taxon>
        <taxon>Clupeiformes</taxon>
        <taxon>Clupeoidei</taxon>
        <taxon>Clupeidae</taxon>
        <taxon>Alosa</taxon>
    </lineage>
</organism>
<feature type="domain" description="AIG1-type G" evidence="5">
    <location>
        <begin position="78"/>
        <end position="264"/>
    </location>
</feature>
<sequence length="499" mass="55550">MERRQRGRHSKDDERLRETTRDQRWTQTPAEKNPQSSNVSQLNHAQQTPCNDQNQEPGRGMGRTSLLSDSSTSTDPSDTELRLVLVGRRGAGKSATGNTILGRKHFRSQLSASLVTRACERVRATVRGRNLMVVDTPSFSNTVLSQDAIEQKCRDVELCSPGPHAVLLIAPLGALTEEERQAIDTIQQLFSNEVPSCTILVFTHADMLRGESIKDFISRQSQSIQGLVGRFSHRFVAINNRDPKDGSQVDQLLEMVENLRRQRMLRPLRMVLVGRTGTGKSATGNTILGGEYFCSQLSASLVTRACERVRATVRGRNLMVVDTPSFSNTVLSQDAIEQEVQRCRELCSPGPHAVLLIVPLGRLTEEERQAIDTIQQLFSNEVPSCTILVFTHADMLRGESIKDFISRQSQSIQELVERFSHRFVAINNRDPEDGSQVDQLLEMVENLRDRDSCNAQLCQAIANGTCGQNGHGKKCHGKHHPGGRVFLLTAQCKLSDQSM</sequence>
<dbReference type="FunFam" id="3.40.50.300:FF:002274">
    <property type="entry name" value="Si:dkeyp-69e1.8"/>
    <property type="match status" value="2"/>
</dbReference>
<dbReference type="AlphaFoldDB" id="A0AAV6HK09"/>
<evidence type="ECO:0000313" key="6">
    <source>
        <dbReference type="EMBL" id="KAG5285802.1"/>
    </source>
</evidence>
<feature type="compositionally biased region" description="Basic and acidic residues" evidence="4">
    <location>
        <begin position="1"/>
        <end position="24"/>
    </location>
</feature>
<dbReference type="Proteomes" id="UP000823561">
    <property type="component" value="Chromosome 1"/>
</dbReference>
<proteinExistence type="inferred from homology"/>
<evidence type="ECO:0000256" key="3">
    <source>
        <dbReference type="ARBA" id="ARBA00023134"/>
    </source>
</evidence>
<comment type="similarity">
    <text evidence="1">Belongs to the TRAFAC class TrmE-Era-EngA-EngB-Septin-like GTPase superfamily. AIG1/Toc34/Toc159-like paraseptin GTPase family. IAN subfamily.</text>
</comment>
<keyword evidence="7" id="KW-1185">Reference proteome</keyword>
<evidence type="ECO:0000256" key="4">
    <source>
        <dbReference type="SAM" id="MobiDB-lite"/>
    </source>
</evidence>
<feature type="compositionally biased region" description="Low complexity" evidence="4">
    <location>
        <begin position="64"/>
        <end position="76"/>
    </location>
</feature>
<evidence type="ECO:0000256" key="2">
    <source>
        <dbReference type="ARBA" id="ARBA00022741"/>
    </source>
</evidence>
<dbReference type="Pfam" id="PF04548">
    <property type="entry name" value="AIG1"/>
    <property type="match status" value="2"/>
</dbReference>
<feature type="compositionally biased region" description="Polar residues" evidence="4">
    <location>
        <begin position="25"/>
        <end position="56"/>
    </location>
</feature>
<dbReference type="PROSITE" id="PS51720">
    <property type="entry name" value="G_AIG1"/>
    <property type="match status" value="2"/>
</dbReference>
<evidence type="ECO:0000256" key="1">
    <source>
        <dbReference type="ARBA" id="ARBA00008535"/>
    </source>
</evidence>
<comment type="caution">
    <text evidence="6">The sequence shown here is derived from an EMBL/GenBank/DDBJ whole genome shotgun (WGS) entry which is preliminary data.</text>
</comment>
<keyword evidence="2" id="KW-0547">Nucleotide-binding</keyword>
<protein>
    <recommendedName>
        <fullName evidence="5">AIG1-type G domain-containing protein</fullName>
    </recommendedName>
</protein>
<evidence type="ECO:0000313" key="7">
    <source>
        <dbReference type="Proteomes" id="UP000823561"/>
    </source>
</evidence>
<dbReference type="EMBL" id="JADWDJ010000001">
    <property type="protein sequence ID" value="KAG5285802.1"/>
    <property type="molecule type" value="Genomic_DNA"/>
</dbReference>
<dbReference type="PANTHER" id="PTHR10903:SF182">
    <property type="entry name" value="GTPASE IMAP FAMILY MEMBER 4"/>
    <property type="match status" value="1"/>
</dbReference>
<feature type="domain" description="AIG1-type G" evidence="5">
    <location>
        <begin position="265"/>
        <end position="466"/>
    </location>
</feature>